<dbReference type="SUPFAM" id="SSF48403">
    <property type="entry name" value="Ankyrin repeat"/>
    <property type="match status" value="1"/>
</dbReference>
<evidence type="ECO:0000313" key="5">
    <source>
        <dbReference type="Proteomes" id="UP000015103"/>
    </source>
</evidence>
<dbReference type="InterPro" id="IPR001660">
    <property type="entry name" value="SAM"/>
</dbReference>
<proteinExistence type="predicted"/>
<dbReference type="AlphaFoldDB" id="T1IDN3"/>
<keyword evidence="5" id="KW-1185">Reference proteome</keyword>
<dbReference type="PROSITE" id="PS50297">
    <property type="entry name" value="ANK_REP_REGION"/>
    <property type="match status" value="3"/>
</dbReference>
<dbReference type="GO" id="GO:0004190">
    <property type="term" value="F:aspartic-type endopeptidase activity"/>
    <property type="evidence" value="ECO:0007669"/>
    <property type="project" value="InterPro"/>
</dbReference>
<dbReference type="Proteomes" id="UP000015103">
    <property type="component" value="Unassembled WGS sequence"/>
</dbReference>
<dbReference type="OMA" id="YSNISEC"/>
<dbReference type="InParanoid" id="T1IDN3"/>
<dbReference type="Pfam" id="PF00023">
    <property type="entry name" value="Ank"/>
    <property type="match status" value="1"/>
</dbReference>
<feature type="domain" description="Peptidase A2" evidence="3">
    <location>
        <begin position="189"/>
        <end position="203"/>
    </location>
</feature>
<protein>
    <recommendedName>
        <fullName evidence="3">Peptidase A2 domain-containing protein</fullName>
    </recommendedName>
</protein>
<reference evidence="4" key="1">
    <citation type="submission" date="2015-05" db="UniProtKB">
        <authorList>
            <consortium name="EnsemblMetazoa"/>
        </authorList>
    </citation>
    <scope>IDENTIFICATION</scope>
</reference>
<dbReference type="InterPro" id="IPR002110">
    <property type="entry name" value="Ankyrin_rpt"/>
</dbReference>
<dbReference type="PROSITE" id="PS50088">
    <property type="entry name" value="ANK_REPEAT"/>
    <property type="match status" value="3"/>
</dbReference>
<organism evidence="4 5">
    <name type="scientific">Rhodnius prolixus</name>
    <name type="common">Triatomid bug</name>
    <dbReference type="NCBI Taxonomy" id="13249"/>
    <lineage>
        <taxon>Eukaryota</taxon>
        <taxon>Metazoa</taxon>
        <taxon>Ecdysozoa</taxon>
        <taxon>Arthropoda</taxon>
        <taxon>Hexapoda</taxon>
        <taxon>Insecta</taxon>
        <taxon>Pterygota</taxon>
        <taxon>Neoptera</taxon>
        <taxon>Paraneoptera</taxon>
        <taxon>Hemiptera</taxon>
        <taxon>Heteroptera</taxon>
        <taxon>Panheteroptera</taxon>
        <taxon>Cimicomorpha</taxon>
        <taxon>Reduviidae</taxon>
        <taxon>Triatominae</taxon>
        <taxon>Rhodnius</taxon>
    </lineage>
</organism>
<keyword evidence="2" id="KW-0040">ANK repeat</keyword>
<dbReference type="SUPFAM" id="SSF47769">
    <property type="entry name" value="SAM/Pointed domain"/>
    <property type="match status" value="1"/>
</dbReference>
<dbReference type="GO" id="GO:0006508">
    <property type="term" value="P:proteolysis"/>
    <property type="evidence" value="ECO:0007669"/>
    <property type="project" value="InterPro"/>
</dbReference>
<dbReference type="EMBL" id="ACPB03012769">
    <property type="status" value="NOT_ANNOTATED_CDS"/>
    <property type="molecule type" value="Genomic_DNA"/>
</dbReference>
<dbReference type="PANTHER" id="PTHR24198">
    <property type="entry name" value="ANKYRIN REPEAT AND PROTEIN KINASE DOMAIN-CONTAINING PROTEIN"/>
    <property type="match status" value="1"/>
</dbReference>
<dbReference type="VEuPathDB" id="VectorBase:RPRC014403"/>
<evidence type="ECO:0000256" key="2">
    <source>
        <dbReference type="ARBA" id="ARBA00023043"/>
    </source>
</evidence>
<dbReference type="InterPro" id="IPR036770">
    <property type="entry name" value="Ankyrin_rpt-contain_sf"/>
</dbReference>
<evidence type="ECO:0000313" key="4">
    <source>
        <dbReference type="EnsemblMetazoa" id="RPRC014403-PA"/>
    </source>
</evidence>
<dbReference type="SMART" id="SM00248">
    <property type="entry name" value="ANK"/>
    <property type="match status" value="3"/>
</dbReference>
<dbReference type="PANTHER" id="PTHR24198:SF165">
    <property type="entry name" value="ANKYRIN REPEAT-CONTAINING PROTEIN-RELATED"/>
    <property type="match status" value="1"/>
</dbReference>
<dbReference type="Gene3D" id="1.25.40.20">
    <property type="entry name" value="Ankyrin repeat-containing domain"/>
    <property type="match status" value="2"/>
</dbReference>
<keyword evidence="1" id="KW-0677">Repeat</keyword>
<dbReference type="PROSITE" id="PS50175">
    <property type="entry name" value="ASP_PROT_RETROV"/>
    <property type="match status" value="1"/>
</dbReference>
<sequence>MSSISLKNIECKLLSQLLPMKESWSNSPVDINYTNQEGKSLLHFACEHGLEDLCSTLVSLGANINATDSYGNTPSMVACRMGFIKIVEILLLAGADPSKCNYYGVDLLAMTLVNENQDIFHKVKEIIKNNFYDSILGRITIIHIASALGKTDYLNVLRTLFPNYLNTPVEKSGMTPLMLAVCGSFPLTIKALLDNGADKTILNSYSMSALQIARSLGDFKIEKILDPFLNSKSYKPPLCTPEIKVFPATTTENDDETFAKRKSELYNSLSDSLKFKHPLTPNICISPKSKFNNAHKKPKGFFQFKNFRRRSRSVENKTMSCNETCANKDVLEYILISTKLYECWPLFKEHEINFKTFLTMNDDDLKSIGILKNSLRSKILKVISHNKRVFC</sequence>
<dbReference type="eggNOG" id="KOG4177">
    <property type="taxonomic scope" value="Eukaryota"/>
</dbReference>
<dbReference type="HOGENOM" id="CLU_706602_0_0_1"/>
<dbReference type="STRING" id="13249.T1IDN3"/>
<dbReference type="Pfam" id="PF12796">
    <property type="entry name" value="Ank_2"/>
    <property type="match status" value="1"/>
</dbReference>
<accession>T1IDN3</accession>
<dbReference type="EnsemblMetazoa" id="RPRC014403-RA">
    <property type="protein sequence ID" value="RPRC014403-PA"/>
    <property type="gene ID" value="RPRC014403"/>
</dbReference>
<evidence type="ECO:0000256" key="1">
    <source>
        <dbReference type="ARBA" id="ARBA00022737"/>
    </source>
</evidence>
<dbReference type="Pfam" id="PF07647">
    <property type="entry name" value="SAM_2"/>
    <property type="match status" value="1"/>
</dbReference>
<evidence type="ECO:0000259" key="3">
    <source>
        <dbReference type="PROSITE" id="PS50175"/>
    </source>
</evidence>
<dbReference type="InterPro" id="IPR001995">
    <property type="entry name" value="Peptidase_A2_cat"/>
</dbReference>
<dbReference type="Gene3D" id="1.10.150.50">
    <property type="entry name" value="Transcription Factor, Ets-1"/>
    <property type="match status" value="1"/>
</dbReference>
<name>T1IDN3_RHOPR</name>
<dbReference type="InterPro" id="IPR013761">
    <property type="entry name" value="SAM/pointed_sf"/>
</dbReference>